<dbReference type="InterPro" id="IPR000791">
    <property type="entry name" value="Gpr1/Fun34/SatP-like"/>
</dbReference>
<evidence type="ECO:0000256" key="5">
    <source>
        <dbReference type="ARBA" id="ARBA00023136"/>
    </source>
</evidence>
<dbReference type="EMBL" id="CP046236">
    <property type="protein sequence ID" value="WFD48728.1"/>
    <property type="molecule type" value="Genomic_DNA"/>
</dbReference>
<reference evidence="7 8" key="1">
    <citation type="journal article" date="2020" name="Elife">
        <title>Loss of centromere function drives karyotype evolution in closely related Malassezia species.</title>
        <authorList>
            <person name="Sankaranarayanan S.R."/>
            <person name="Ianiri G."/>
            <person name="Coelho M.A."/>
            <person name="Reza M.H."/>
            <person name="Thimmappa B.C."/>
            <person name="Ganguly P."/>
            <person name="Vadnala R.N."/>
            <person name="Sun S."/>
            <person name="Siddharthan R."/>
            <person name="Tellgren-Roth C."/>
            <person name="Dawson T.L."/>
            <person name="Heitman J."/>
            <person name="Sanyal K."/>
        </authorList>
    </citation>
    <scope>NUCLEOTIDE SEQUENCE [LARGE SCALE GENOMIC DNA]</scope>
    <source>
        <strain evidence="7">CBS14141</strain>
    </source>
</reference>
<evidence type="ECO:0000256" key="4">
    <source>
        <dbReference type="ARBA" id="ARBA00022989"/>
    </source>
</evidence>
<keyword evidence="3 6" id="KW-0812">Transmembrane</keyword>
<proteinExistence type="inferred from homology"/>
<feature type="transmembrane region" description="Helical" evidence="6">
    <location>
        <begin position="224"/>
        <end position="243"/>
    </location>
</feature>
<evidence type="ECO:0000256" key="1">
    <source>
        <dbReference type="ARBA" id="ARBA00004141"/>
    </source>
</evidence>
<protein>
    <submittedName>
        <fullName evidence="7">Meiotically up-regulated protein 86 protein</fullName>
    </submittedName>
</protein>
<accession>A0ABY8ET15</accession>
<gene>
    <name evidence="7" type="primary">mug86</name>
    <name evidence="7" type="ORF">GLX27_003398</name>
</gene>
<name>A0ABY8ET15_MALFU</name>
<comment type="similarity">
    <text evidence="2">Belongs to the acetate uptake transporter (AceTr) (TC 2.A.96) family.</text>
</comment>
<keyword evidence="5 6" id="KW-0472">Membrane</keyword>
<feature type="transmembrane region" description="Helical" evidence="6">
    <location>
        <begin position="163"/>
        <end position="184"/>
    </location>
</feature>
<evidence type="ECO:0000256" key="3">
    <source>
        <dbReference type="ARBA" id="ARBA00022692"/>
    </source>
</evidence>
<feature type="transmembrane region" description="Helical" evidence="6">
    <location>
        <begin position="65"/>
        <end position="86"/>
    </location>
</feature>
<dbReference type="PANTHER" id="PTHR31123:SF1">
    <property type="entry name" value="ACCUMULATION OF DYADS PROTEIN 2-RELATED"/>
    <property type="match status" value="1"/>
</dbReference>
<dbReference type="Pfam" id="PF01184">
    <property type="entry name" value="Gpr1_Fun34_YaaH"/>
    <property type="match status" value="1"/>
</dbReference>
<evidence type="ECO:0000313" key="7">
    <source>
        <dbReference type="EMBL" id="WFD48728.1"/>
    </source>
</evidence>
<keyword evidence="8" id="KW-1185">Reference proteome</keyword>
<evidence type="ECO:0000256" key="2">
    <source>
        <dbReference type="ARBA" id="ARBA00005587"/>
    </source>
</evidence>
<dbReference type="Proteomes" id="UP000818624">
    <property type="component" value="Chromosome 3"/>
</dbReference>
<feature type="transmembrane region" description="Helical" evidence="6">
    <location>
        <begin position="98"/>
        <end position="117"/>
    </location>
</feature>
<evidence type="ECO:0000256" key="6">
    <source>
        <dbReference type="SAM" id="Phobius"/>
    </source>
</evidence>
<keyword evidence="4 6" id="KW-1133">Transmembrane helix</keyword>
<feature type="transmembrane region" description="Helical" evidence="6">
    <location>
        <begin position="129"/>
        <end position="151"/>
    </location>
</feature>
<sequence>MPAVADDHPLTRHMSHEERQTAIRAARFGYGPLAYTSPAERAKMLPAFGGEMQPGLYKGVEERKFANPAPLGLSAFALTTFVLSLINMGTLNLSNSSIIISLGFAYGGLVQLLAGMWEMAIGNTFGATALSSYGGFWISFAILLTPGGFGIESTLERTEGARGLLDNIGLYLFGWFIFTFILLLCTLKSTVAFCLLFFLLDWTFLLLGIAYIRNDGTAPHTGCLRAGGSFGIVTAFVAWYNAYAGLADESNSFLLIPVIYFPWTERGRKQWFEQKNDSVA</sequence>
<dbReference type="PANTHER" id="PTHR31123">
    <property type="entry name" value="ACCUMULATION OF DYADS PROTEIN 2-RELATED"/>
    <property type="match status" value="1"/>
</dbReference>
<comment type="subcellular location">
    <subcellularLocation>
        <location evidence="1">Membrane</location>
        <topology evidence="1">Multi-pass membrane protein</topology>
    </subcellularLocation>
</comment>
<feature type="transmembrane region" description="Helical" evidence="6">
    <location>
        <begin position="190"/>
        <end position="212"/>
    </location>
</feature>
<dbReference type="InterPro" id="IPR047622">
    <property type="entry name" value="GPR1_FUN34_YAAH"/>
</dbReference>
<dbReference type="NCBIfam" id="NF038013">
    <property type="entry name" value="AceTr_1"/>
    <property type="match status" value="1"/>
</dbReference>
<organism evidence="7 8">
    <name type="scientific">Malassezia furfur</name>
    <name type="common">Pityriasis versicolor infection agent</name>
    <name type="synonym">Pityrosporum furfur</name>
    <dbReference type="NCBI Taxonomy" id="55194"/>
    <lineage>
        <taxon>Eukaryota</taxon>
        <taxon>Fungi</taxon>
        <taxon>Dikarya</taxon>
        <taxon>Basidiomycota</taxon>
        <taxon>Ustilaginomycotina</taxon>
        <taxon>Malasseziomycetes</taxon>
        <taxon>Malasseziales</taxon>
        <taxon>Malasseziaceae</taxon>
        <taxon>Malassezia</taxon>
    </lineage>
</organism>
<dbReference type="InterPro" id="IPR051633">
    <property type="entry name" value="AceTr"/>
</dbReference>
<evidence type="ECO:0000313" key="8">
    <source>
        <dbReference type="Proteomes" id="UP000818624"/>
    </source>
</evidence>
<dbReference type="PROSITE" id="PS01114">
    <property type="entry name" value="GPR1_FUN34_YAAH"/>
    <property type="match status" value="1"/>
</dbReference>